<dbReference type="Gene3D" id="2.30.30.40">
    <property type="entry name" value="SH3 Domains"/>
    <property type="match status" value="1"/>
</dbReference>
<gene>
    <name evidence="5" type="ORF">XM47_14560</name>
</gene>
<sequence>MNIEQLNAQLGELETELQPENMSQYLTFFMDNEEYGIDILKVQEIRGWESTTAIPNSAEYIKGVINLRGTIVPVIDLRLKFSIENVQYTAVTVVIVLKLTQEGKEKIMGVVVDAVSDVHSISDSQIKVSPGLGDNNNSKFIKGLGVVGDKTLILLELNDVL</sequence>
<name>A0A0J8GNJ9_9ALTE</name>
<dbReference type="Pfam" id="PF01584">
    <property type="entry name" value="CheW"/>
    <property type="match status" value="1"/>
</dbReference>
<dbReference type="RefSeq" id="WP_048694034.1">
    <property type="nucleotide sequence ID" value="NZ_KQ130498.1"/>
</dbReference>
<dbReference type="Gene3D" id="2.40.50.180">
    <property type="entry name" value="CheA-289, Domain 4"/>
    <property type="match status" value="1"/>
</dbReference>
<comment type="caution">
    <text evidence="5">The sequence shown here is derived from an EMBL/GenBank/DDBJ whole genome shotgun (WGS) entry which is preliminary data.</text>
</comment>
<dbReference type="PROSITE" id="PS50851">
    <property type="entry name" value="CHEW"/>
    <property type="match status" value="1"/>
</dbReference>
<comment type="subcellular location">
    <subcellularLocation>
        <location evidence="1">Cytoplasm</location>
    </subcellularLocation>
</comment>
<evidence type="ECO:0000256" key="3">
    <source>
        <dbReference type="ARBA" id="ARBA00022490"/>
    </source>
</evidence>
<protein>
    <recommendedName>
        <fullName evidence="2">Chemotaxis protein CheW</fullName>
    </recommendedName>
</protein>
<dbReference type="OrthoDB" id="9790406at2"/>
<dbReference type="EMBL" id="LAZL01000025">
    <property type="protein sequence ID" value="KMT64400.1"/>
    <property type="molecule type" value="Genomic_DNA"/>
</dbReference>
<evidence type="ECO:0000256" key="2">
    <source>
        <dbReference type="ARBA" id="ARBA00021483"/>
    </source>
</evidence>
<evidence type="ECO:0000313" key="5">
    <source>
        <dbReference type="EMBL" id="KMT64400.1"/>
    </source>
</evidence>
<keyword evidence="3" id="KW-0963">Cytoplasm</keyword>
<evidence type="ECO:0000313" key="6">
    <source>
        <dbReference type="Proteomes" id="UP000037600"/>
    </source>
</evidence>
<dbReference type="InterPro" id="IPR002545">
    <property type="entry name" value="CheW-lke_dom"/>
</dbReference>
<organism evidence="5 6">
    <name type="scientific">Catenovulum maritimum</name>
    <dbReference type="NCBI Taxonomy" id="1513271"/>
    <lineage>
        <taxon>Bacteria</taxon>
        <taxon>Pseudomonadati</taxon>
        <taxon>Pseudomonadota</taxon>
        <taxon>Gammaproteobacteria</taxon>
        <taxon>Alteromonadales</taxon>
        <taxon>Alteromonadaceae</taxon>
        <taxon>Catenovulum</taxon>
    </lineage>
</organism>
<dbReference type="InterPro" id="IPR036061">
    <property type="entry name" value="CheW-like_dom_sf"/>
</dbReference>
<keyword evidence="6" id="KW-1185">Reference proteome</keyword>
<dbReference type="AlphaFoldDB" id="A0A0J8GNJ9"/>
<dbReference type="InterPro" id="IPR039315">
    <property type="entry name" value="CheW"/>
</dbReference>
<dbReference type="GO" id="GO:0005829">
    <property type="term" value="C:cytosol"/>
    <property type="evidence" value="ECO:0007669"/>
    <property type="project" value="TreeGrafter"/>
</dbReference>
<feature type="domain" description="CheW-like" evidence="4">
    <location>
        <begin position="22"/>
        <end position="161"/>
    </location>
</feature>
<dbReference type="Proteomes" id="UP000037600">
    <property type="component" value="Unassembled WGS sequence"/>
</dbReference>
<dbReference type="PANTHER" id="PTHR22617">
    <property type="entry name" value="CHEMOTAXIS SENSOR HISTIDINE KINASE-RELATED"/>
    <property type="match status" value="1"/>
</dbReference>
<reference evidence="5 6" key="1">
    <citation type="submission" date="2015-04" db="EMBL/GenBank/DDBJ databases">
        <title>Draft Genome Sequence of the Novel Agar-Digesting Marine Bacterium Q1.</title>
        <authorList>
            <person name="Li Y."/>
            <person name="Li D."/>
            <person name="Chen G."/>
            <person name="Du Z."/>
        </authorList>
    </citation>
    <scope>NUCLEOTIDE SEQUENCE [LARGE SCALE GENOMIC DNA]</scope>
    <source>
        <strain evidence="5 6">Q1</strain>
    </source>
</reference>
<proteinExistence type="predicted"/>
<dbReference type="SMART" id="SM00260">
    <property type="entry name" value="CheW"/>
    <property type="match status" value="1"/>
</dbReference>
<dbReference type="GO" id="GO:0006935">
    <property type="term" value="P:chemotaxis"/>
    <property type="evidence" value="ECO:0007669"/>
    <property type="project" value="InterPro"/>
</dbReference>
<dbReference type="PANTHER" id="PTHR22617:SF45">
    <property type="entry name" value="CHEMOTAXIS PROTEIN CHEW"/>
    <property type="match status" value="1"/>
</dbReference>
<evidence type="ECO:0000256" key="1">
    <source>
        <dbReference type="ARBA" id="ARBA00004496"/>
    </source>
</evidence>
<evidence type="ECO:0000259" key="4">
    <source>
        <dbReference type="PROSITE" id="PS50851"/>
    </source>
</evidence>
<accession>A0A0J8GNJ9</accession>
<dbReference type="CDD" id="cd00732">
    <property type="entry name" value="CheW"/>
    <property type="match status" value="1"/>
</dbReference>
<dbReference type="STRING" id="1513271.XM47_14560"/>
<dbReference type="SUPFAM" id="SSF50341">
    <property type="entry name" value="CheW-like"/>
    <property type="match status" value="1"/>
</dbReference>
<dbReference type="PATRIC" id="fig|1513271.3.peg.2997"/>
<dbReference type="GO" id="GO:0007165">
    <property type="term" value="P:signal transduction"/>
    <property type="evidence" value="ECO:0007669"/>
    <property type="project" value="InterPro"/>
</dbReference>